<keyword evidence="1" id="KW-1133">Transmembrane helix</keyword>
<dbReference type="InterPro" id="IPR036034">
    <property type="entry name" value="PDZ_sf"/>
</dbReference>
<evidence type="ECO:0000259" key="2">
    <source>
        <dbReference type="SMART" id="SM00228"/>
    </source>
</evidence>
<feature type="transmembrane region" description="Helical" evidence="1">
    <location>
        <begin position="7"/>
        <end position="28"/>
    </location>
</feature>
<evidence type="ECO:0000313" key="3">
    <source>
        <dbReference type="EMBL" id="MCM2437588.1"/>
    </source>
</evidence>
<dbReference type="SUPFAM" id="SSF54211">
    <property type="entry name" value="Ribosomal protein S5 domain 2-like"/>
    <property type="match status" value="1"/>
</dbReference>
<sequence>MVKKHKLLRWAAFFLGMMFLIIICFKPLNYYIESPGGATNITPFVKINQQKKHKKGQFMITYVQLAQATPLSLILAKFKQQDTIYTTMQITGGANSKTYNRVQNFYMQNAIDEAIAVAYKAANKQVSAKYVGIFITSIAKKSYFSKQLRVGDTVTKINGHHFKNARGYQQYLAKKTVNSKVTVTYIRNNVTKVVTNKLINLGNSRAGLGISLADNVKVTTTPKISVNPGQIGGPSGGLMFSLEIYNQLINNNLKHNQKIAGTGTIDLAGNVGEIGGIDKKVIAANKAGAAIFFAPYVKPTKLNKMIDGGATNYQVAKKTIKKYHLKLKLVPVETFNDGINYLAKH</sequence>
<organism evidence="3 4">
    <name type="scientific">Periweissella beninensis</name>
    <dbReference type="NCBI Taxonomy" id="504936"/>
    <lineage>
        <taxon>Bacteria</taxon>
        <taxon>Bacillati</taxon>
        <taxon>Bacillota</taxon>
        <taxon>Bacilli</taxon>
        <taxon>Lactobacillales</taxon>
        <taxon>Lactobacillaceae</taxon>
        <taxon>Periweissella</taxon>
    </lineage>
</organism>
<dbReference type="Pfam" id="PF05362">
    <property type="entry name" value="Lon_C"/>
    <property type="match status" value="1"/>
</dbReference>
<protein>
    <submittedName>
        <fullName evidence="3">PDZ domain-containing protein</fullName>
    </submittedName>
</protein>
<gene>
    <name evidence="3" type="ORF">KAK10_06670</name>
</gene>
<dbReference type="InterPro" id="IPR027065">
    <property type="entry name" value="Lon_Prtase"/>
</dbReference>
<keyword evidence="1" id="KW-0472">Membrane</keyword>
<dbReference type="RefSeq" id="WP_205143620.1">
    <property type="nucleotide sequence ID" value="NZ_JAFBDN010000008.1"/>
</dbReference>
<evidence type="ECO:0000313" key="4">
    <source>
        <dbReference type="Proteomes" id="UP001057481"/>
    </source>
</evidence>
<proteinExistence type="predicted"/>
<comment type="caution">
    <text evidence="3">The sequence shown here is derived from an EMBL/GenBank/DDBJ whole genome shotgun (WGS) entry which is preliminary data.</text>
</comment>
<reference evidence="3" key="1">
    <citation type="submission" date="2021-04" db="EMBL/GenBank/DDBJ databases">
        <title>Taxonomic assessment of Weissella genus.</title>
        <authorList>
            <person name="Fanelli F."/>
            <person name="Chieffi D."/>
            <person name="Dell'Aquila A."/>
            <person name="Gyu-Sung C."/>
            <person name="Franz C.M.A.P."/>
            <person name="Fusco V."/>
        </authorList>
    </citation>
    <scope>NUCLEOTIDE SEQUENCE</scope>
    <source>
        <strain evidence="3">LMG 25373</strain>
    </source>
</reference>
<dbReference type="EMBL" id="JAGMVS010000065">
    <property type="protein sequence ID" value="MCM2437588.1"/>
    <property type="molecule type" value="Genomic_DNA"/>
</dbReference>
<accession>A0ABT0VKC1</accession>
<evidence type="ECO:0000256" key="1">
    <source>
        <dbReference type="SAM" id="Phobius"/>
    </source>
</evidence>
<dbReference type="SUPFAM" id="SSF50156">
    <property type="entry name" value="PDZ domain-like"/>
    <property type="match status" value="1"/>
</dbReference>
<dbReference type="InterPro" id="IPR001478">
    <property type="entry name" value="PDZ"/>
</dbReference>
<dbReference type="Proteomes" id="UP001057481">
    <property type="component" value="Unassembled WGS sequence"/>
</dbReference>
<feature type="domain" description="PDZ" evidence="2">
    <location>
        <begin position="113"/>
        <end position="189"/>
    </location>
</feature>
<dbReference type="PANTHER" id="PTHR10046">
    <property type="entry name" value="ATP DEPENDENT LON PROTEASE FAMILY MEMBER"/>
    <property type="match status" value="1"/>
</dbReference>
<dbReference type="InterPro" id="IPR014721">
    <property type="entry name" value="Ribsml_uS5_D2-typ_fold_subgr"/>
</dbReference>
<keyword evidence="4" id="KW-1185">Reference proteome</keyword>
<dbReference type="Gene3D" id="3.30.230.10">
    <property type="match status" value="1"/>
</dbReference>
<dbReference type="SMART" id="SM00228">
    <property type="entry name" value="PDZ"/>
    <property type="match status" value="1"/>
</dbReference>
<dbReference type="NCBIfam" id="NF041438">
    <property type="entry name" value="SepM_fam_S16"/>
    <property type="match status" value="1"/>
</dbReference>
<dbReference type="InterPro" id="IPR008269">
    <property type="entry name" value="Lon_proteolytic"/>
</dbReference>
<name>A0ABT0VKC1_9LACO</name>
<dbReference type="InterPro" id="IPR020568">
    <property type="entry name" value="Ribosomal_Su5_D2-typ_SF"/>
</dbReference>
<dbReference type="Pfam" id="PF13180">
    <property type="entry name" value="PDZ_2"/>
    <property type="match status" value="1"/>
</dbReference>
<keyword evidence="1" id="KW-0812">Transmembrane</keyword>